<dbReference type="EMBL" id="DS268658">
    <property type="protein sequence ID" value="EFO97209.1"/>
    <property type="molecule type" value="Genomic_DNA"/>
</dbReference>
<reference evidence="7" key="1">
    <citation type="submission" date="2007-07" db="EMBL/GenBank/DDBJ databases">
        <title>PCAP assembly of the Caenorhabditis remanei genome.</title>
        <authorList>
            <consortium name="The Caenorhabditis remanei Sequencing Consortium"/>
            <person name="Wilson R.K."/>
        </authorList>
    </citation>
    <scope>NUCLEOTIDE SEQUENCE [LARGE SCALE GENOMIC DNA]</scope>
    <source>
        <strain evidence="7">PB4641</strain>
    </source>
</reference>
<dbReference type="Proteomes" id="UP000008281">
    <property type="component" value="Unassembled WGS sequence"/>
</dbReference>
<feature type="transmembrane region" description="Helical" evidence="6">
    <location>
        <begin position="89"/>
        <end position="111"/>
    </location>
</feature>
<gene>
    <name evidence="7" type="ORF">CRE_04329</name>
</gene>
<keyword evidence="5 6" id="KW-0472">Membrane</keyword>
<feature type="transmembrane region" description="Helical" evidence="6">
    <location>
        <begin position="132"/>
        <end position="152"/>
    </location>
</feature>
<dbReference type="GO" id="GO:0004888">
    <property type="term" value="F:transmembrane signaling receptor activity"/>
    <property type="evidence" value="ECO:0007669"/>
    <property type="project" value="InterPro"/>
</dbReference>
<dbReference type="OMA" id="LMAPIFR"/>
<dbReference type="Pfam" id="PF02118">
    <property type="entry name" value="Srg"/>
    <property type="match status" value="1"/>
</dbReference>
<evidence type="ECO:0000256" key="4">
    <source>
        <dbReference type="ARBA" id="ARBA00022989"/>
    </source>
</evidence>
<dbReference type="FunCoup" id="E3NGR4">
    <property type="interactions" value="3"/>
</dbReference>
<evidence type="ECO:0000256" key="2">
    <source>
        <dbReference type="ARBA" id="ARBA00005692"/>
    </source>
</evidence>
<evidence type="ECO:0000313" key="8">
    <source>
        <dbReference type="Proteomes" id="UP000008281"/>
    </source>
</evidence>
<dbReference type="AlphaFoldDB" id="E3NGR4"/>
<feature type="transmembrane region" description="Helical" evidence="6">
    <location>
        <begin position="249"/>
        <end position="272"/>
    </location>
</feature>
<keyword evidence="3 6" id="KW-0812">Transmembrane</keyword>
<evidence type="ECO:0000256" key="6">
    <source>
        <dbReference type="RuleBase" id="RU280813"/>
    </source>
</evidence>
<comment type="similarity">
    <text evidence="2 6">Belongs to the nematode receptor-like protein srg family.</text>
</comment>
<organism evidence="8">
    <name type="scientific">Caenorhabditis remanei</name>
    <name type="common">Caenorhabditis vulgaris</name>
    <dbReference type="NCBI Taxonomy" id="31234"/>
    <lineage>
        <taxon>Eukaryota</taxon>
        <taxon>Metazoa</taxon>
        <taxon>Ecdysozoa</taxon>
        <taxon>Nematoda</taxon>
        <taxon>Chromadorea</taxon>
        <taxon>Rhabditida</taxon>
        <taxon>Rhabditina</taxon>
        <taxon>Rhabditomorpha</taxon>
        <taxon>Rhabditoidea</taxon>
        <taxon>Rhabditidae</taxon>
        <taxon>Peloderinae</taxon>
        <taxon>Caenorhabditis</taxon>
    </lineage>
</organism>
<feature type="transmembrane region" description="Helical" evidence="6">
    <location>
        <begin position="179"/>
        <end position="205"/>
    </location>
</feature>
<proteinExistence type="inferred from homology"/>
<dbReference type="InParanoid" id="E3NGR4"/>
<protein>
    <recommendedName>
        <fullName evidence="6">Serpentine receptor class gamma</fullName>
    </recommendedName>
</protein>
<dbReference type="GO" id="GO:0007606">
    <property type="term" value="P:sensory perception of chemical stimulus"/>
    <property type="evidence" value="ECO:0007669"/>
    <property type="project" value="UniProtKB-UniRule"/>
</dbReference>
<dbReference type="HOGENOM" id="CLU_069704_1_1_1"/>
<accession>E3NGR4</accession>
<name>E3NGR4_CAERE</name>
<dbReference type="STRING" id="31234.E3NGR4"/>
<evidence type="ECO:0000256" key="5">
    <source>
        <dbReference type="ARBA" id="ARBA00023136"/>
    </source>
</evidence>
<keyword evidence="4 6" id="KW-1133">Transmembrane helix</keyword>
<feature type="transmembrane region" description="Helical" evidence="6">
    <location>
        <begin position="6"/>
        <end position="32"/>
    </location>
</feature>
<dbReference type="eggNOG" id="ENOG502TJFQ">
    <property type="taxonomic scope" value="Eukaryota"/>
</dbReference>
<dbReference type="GO" id="GO:0016020">
    <property type="term" value="C:membrane"/>
    <property type="evidence" value="ECO:0007669"/>
    <property type="project" value="UniProtKB-SubCell"/>
</dbReference>
<keyword evidence="8" id="KW-1185">Reference proteome</keyword>
<evidence type="ECO:0000256" key="1">
    <source>
        <dbReference type="ARBA" id="ARBA00004141"/>
    </source>
</evidence>
<dbReference type="OrthoDB" id="5863443at2759"/>
<sequence>MPTPTVPLISFIASVTYGLPSTILYFLTFYVILNKRKSFDSSYFQIYVFDGFMNLFTYFNAFFTIRLSSITCYDCFMAPVFKNLANFRFLKFIATMGVHMAYVQYSISTLVSLNRLSVLLNYSFFEPIWRKFTWLFIILIYFLPFLNTYIVFEYEVKVMYFEEDESFSLVSPGFPVAKLYSILIPFMFITTTLCVLLNSFSILFLRSQSIQKKKAESNFLIILSITCLVQIIGTVLTIAITLLSTSSVLGVLLMILPYSSDGLCLVQPWLLVSFCGSIRKEIKSLFGLSPPKSESQMFQVRSITN</sequence>
<evidence type="ECO:0000313" key="7">
    <source>
        <dbReference type="EMBL" id="EFO97209.1"/>
    </source>
</evidence>
<dbReference type="PRINTS" id="PR00698">
    <property type="entry name" value="TMPROTEINSRG"/>
</dbReference>
<evidence type="ECO:0000256" key="3">
    <source>
        <dbReference type="ARBA" id="ARBA00022692"/>
    </source>
</evidence>
<dbReference type="PANTHER" id="PTHR31552">
    <property type="entry name" value="SERPENTINE RECEPTOR CLASS GAMMA"/>
    <property type="match status" value="1"/>
</dbReference>
<dbReference type="PANTHER" id="PTHR31552:SF30">
    <property type="entry name" value="SERPENTINE RECEPTOR CLASS GAMMA"/>
    <property type="match status" value="1"/>
</dbReference>
<feature type="transmembrane region" description="Helical" evidence="6">
    <location>
        <begin position="44"/>
        <end position="69"/>
    </location>
</feature>
<comment type="subcellular location">
    <subcellularLocation>
        <location evidence="1">Membrane</location>
        <topology evidence="1">Multi-pass membrane protein</topology>
    </subcellularLocation>
</comment>
<feature type="transmembrane region" description="Helical" evidence="6">
    <location>
        <begin position="217"/>
        <end position="243"/>
    </location>
</feature>
<dbReference type="InterPro" id="IPR000609">
    <property type="entry name" value="7TM_GPCR_serpentine_rcpt_Srg"/>
</dbReference>